<evidence type="ECO:0000256" key="1">
    <source>
        <dbReference type="ARBA" id="ARBA00010050"/>
    </source>
</evidence>
<dbReference type="VEuPathDB" id="AmoebaDB:NF0073020"/>
<dbReference type="OrthoDB" id="9984275at2759"/>
<dbReference type="GO" id="GO:0019905">
    <property type="term" value="F:syntaxin binding"/>
    <property type="evidence" value="ECO:0007669"/>
    <property type="project" value="TreeGrafter"/>
</dbReference>
<proteinExistence type="inferred from homology"/>
<keyword evidence="2" id="KW-0813">Transport</keyword>
<dbReference type="Proteomes" id="UP000444721">
    <property type="component" value="Unassembled WGS sequence"/>
</dbReference>
<dbReference type="SUPFAM" id="SSF48452">
    <property type="entry name" value="TPR-like"/>
    <property type="match status" value="1"/>
</dbReference>
<reference evidence="4 5" key="1">
    <citation type="journal article" date="2019" name="Sci. Rep.">
        <title>Nanopore sequencing improves the draft genome of the human pathogenic amoeba Naegleria fowleri.</title>
        <authorList>
            <person name="Liechti N."/>
            <person name="Schurch N."/>
            <person name="Bruggmann R."/>
            <person name="Wittwer M."/>
        </authorList>
    </citation>
    <scope>NUCLEOTIDE SEQUENCE [LARGE SCALE GENOMIC DNA]</scope>
    <source>
        <strain evidence="4 5">ATCC 30894</strain>
    </source>
</reference>
<dbReference type="Gene3D" id="1.25.40.10">
    <property type="entry name" value="Tetratricopeptide repeat domain"/>
    <property type="match status" value="1"/>
</dbReference>
<dbReference type="Pfam" id="PF14938">
    <property type="entry name" value="SNAP"/>
    <property type="match status" value="1"/>
</dbReference>
<accession>A0A6A5BKH1</accession>
<keyword evidence="3" id="KW-0653">Protein transport</keyword>
<evidence type="ECO:0000313" key="5">
    <source>
        <dbReference type="Proteomes" id="UP000444721"/>
    </source>
</evidence>
<organism evidence="4 5">
    <name type="scientific">Naegleria fowleri</name>
    <name type="common">Brain eating amoeba</name>
    <dbReference type="NCBI Taxonomy" id="5763"/>
    <lineage>
        <taxon>Eukaryota</taxon>
        <taxon>Discoba</taxon>
        <taxon>Heterolobosea</taxon>
        <taxon>Tetramitia</taxon>
        <taxon>Eutetramitia</taxon>
        <taxon>Vahlkampfiidae</taxon>
        <taxon>Naegleria</taxon>
    </lineage>
</organism>
<dbReference type="PANTHER" id="PTHR13768:SF8">
    <property type="entry name" value="ALPHA-SOLUBLE NSF ATTACHMENT PROTEIN"/>
    <property type="match status" value="1"/>
</dbReference>
<comment type="caution">
    <text evidence="4">The sequence shown here is derived from an EMBL/GenBank/DDBJ whole genome shotgun (WGS) entry which is preliminary data.</text>
</comment>
<sequence>MSLLDEVTSNTLNTLNATSCPSADRLVKKAENVLSKKLHFGNRNKDAQKYYEQAAEIYMQSNMYSMAGEAYMKSGECFEALGEPTRAANTFSVASEAFMNDAMFDHSKDTFEKSLHALQRASVLYNENGQTAQAARKEKAIAEKLSEESITDIDILHLAIEAYRRAAELFEFQQAYATVNACLEQIGYLYVRVNEYVESSKVWEEILNSEWNRGNSTTGQSSLIRHLETKYMFYSLLTRLAGMKEDYDSEDLDSFWMELENFEERGQSFGKSREFELLVGVYQAFKERDLKVFLRVVKKTLEVAKLDEWSKQILLHIRKKLENAIHCSSIDEDEDGEVDLT</sequence>
<dbReference type="PANTHER" id="PTHR13768">
    <property type="entry name" value="SOLUBLE NSF ATTACHMENT PROTEIN SNAP"/>
    <property type="match status" value="1"/>
</dbReference>
<dbReference type="AlphaFoldDB" id="A0A6A5BKH1"/>
<dbReference type="GeneID" id="68115774"/>
<dbReference type="RefSeq" id="XP_044558062.1">
    <property type="nucleotide sequence ID" value="XM_044712422.1"/>
</dbReference>
<protein>
    <submittedName>
        <fullName evidence="4">Uncharacterized protein</fullName>
    </submittedName>
</protein>
<dbReference type="GO" id="GO:0031201">
    <property type="term" value="C:SNARE complex"/>
    <property type="evidence" value="ECO:0007669"/>
    <property type="project" value="TreeGrafter"/>
</dbReference>
<gene>
    <name evidence="4" type="ORF">FDP41_008556</name>
</gene>
<dbReference type="VEuPathDB" id="AmoebaDB:NfTy_092490"/>
<comment type="similarity">
    <text evidence="1">Belongs to the SNAP family.</text>
</comment>
<dbReference type="GO" id="GO:0006886">
    <property type="term" value="P:intracellular protein transport"/>
    <property type="evidence" value="ECO:0007669"/>
    <property type="project" value="InterPro"/>
</dbReference>
<dbReference type="OMA" id="KMAKEWH"/>
<dbReference type="GO" id="GO:0035494">
    <property type="term" value="P:SNARE complex disassembly"/>
    <property type="evidence" value="ECO:0007669"/>
    <property type="project" value="TreeGrafter"/>
</dbReference>
<evidence type="ECO:0000256" key="3">
    <source>
        <dbReference type="ARBA" id="ARBA00022927"/>
    </source>
</evidence>
<dbReference type="GO" id="GO:0005774">
    <property type="term" value="C:vacuolar membrane"/>
    <property type="evidence" value="ECO:0007669"/>
    <property type="project" value="TreeGrafter"/>
</dbReference>
<dbReference type="GO" id="GO:0005483">
    <property type="term" value="F:soluble NSF attachment protein activity"/>
    <property type="evidence" value="ECO:0007669"/>
    <property type="project" value="TreeGrafter"/>
</dbReference>
<evidence type="ECO:0000256" key="2">
    <source>
        <dbReference type="ARBA" id="ARBA00022448"/>
    </source>
</evidence>
<evidence type="ECO:0000313" key="4">
    <source>
        <dbReference type="EMBL" id="KAF0973349.1"/>
    </source>
</evidence>
<dbReference type="VEuPathDB" id="AmoebaDB:FDP41_008556"/>
<name>A0A6A5BKH1_NAEFO</name>
<keyword evidence="5" id="KW-1185">Reference proteome</keyword>
<dbReference type="InterPro" id="IPR000744">
    <property type="entry name" value="NSF_attach"/>
</dbReference>
<dbReference type="EMBL" id="VFQX01000061">
    <property type="protein sequence ID" value="KAF0973349.1"/>
    <property type="molecule type" value="Genomic_DNA"/>
</dbReference>
<dbReference type="InterPro" id="IPR011990">
    <property type="entry name" value="TPR-like_helical_dom_sf"/>
</dbReference>